<dbReference type="EMBL" id="UYRV01129114">
    <property type="protein sequence ID" value="VDN36398.1"/>
    <property type="molecule type" value="Genomic_DNA"/>
</dbReference>
<organism evidence="1 2">
    <name type="scientific">Cylicostephanus goldi</name>
    <name type="common">Nematode worm</name>
    <dbReference type="NCBI Taxonomy" id="71465"/>
    <lineage>
        <taxon>Eukaryota</taxon>
        <taxon>Metazoa</taxon>
        <taxon>Ecdysozoa</taxon>
        <taxon>Nematoda</taxon>
        <taxon>Chromadorea</taxon>
        <taxon>Rhabditida</taxon>
        <taxon>Rhabditina</taxon>
        <taxon>Rhabditomorpha</taxon>
        <taxon>Strongyloidea</taxon>
        <taxon>Strongylidae</taxon>
        <taxon>Cylicostephanus</taxon>
    </lineage>
</organism>
<gene>
    <name evidence="1" type="ORF">CGOC_LOCUS13199</name>
</gene>
<keyword evidence="2" id="KW-1185">Reference proteome</keyword>
<accession>A0A3P7NLE6</accession>
<proteinExistence type="predicted"/>
<name>A0A3P7NLE6_CYLGO</name>
<reference evidence="1 2" key="1">
    <citation type="submission" date="2018-11" db="EMBL/GenBank/DDBJ databases">
        <authorList>
            <consortium name="Pathogen Informatics"/>
        </authorList>
    </citation>
    <scope>NUCLEOTIDE SEQUENCE [LARGE SCALE GENOMIC DNA]</scope>
</reference>
<evidence type="ECO:0000313" key="1">
    <source>
        <dbReference type="EMBL" id="VDN36398.1"/>
    </source>
</evidence>
<evidence type="ECO:0000313" key="2">
    <source>
        <dbReference type="Proteomes" id="UP000271889"/>
    </source>
</evidence>
<protein>
    <submittedName>
        <fullName evidence="1">Uncharacterized protein</fullName>
    </submittedName>
</protein>
<dbReference type="OrthoDB" id="10468322at2759"/>
<sequence>MVHDITSTTAADPVSADTSYPLKEEKVDIAVSSCESPDKEDVEATGDETFLPSDLGTACEDKAEANVLPDVSLPPAVVQLDQIDNVVERQPDCSEADVLAFIENTMSREYDTKVIALADKVLLIAKIQKMIWLCRSLVVGMLAKNALLAEDLIDFNRLDLDLCSSEVCCLYHFSIP</sequence>
<dbReference type="AlphaFoldDB" id="A0A3P7NLE6"/>
<dbReference type="Proteomes" id="UP000271889">
    <property type="component" value="Unassembled WGS sequence"/>
</dbReference>